<sequence>MHLPAPCCLCGVRTRRARLCADCRKCLADSMAGTTTRCARCGLGLAQGAACPDCSVREPAFDRVIAALDYVSPADMLVRRFKSADGVTYAPVLAALLAQAVRAQPSLAANTILVPVPASRSALARRGFNPAAELARYLSPLLGLPRRPGLVIRTGEGMRQASLPRCARMRNTTGLYRCIDRLDGRHIAVVDDVLTTGSTLHSICAELKAWGAASTCGLVLARTPYSNGTQHVSHHSG</sequence>
<dbReference type="Gene3D" id="3.40.50.2020">
    <property type="match status" value="1"/>
</dbReference>
<proteinExistence type="inferred from homology"/>
<reference evidence="2 3" key="1">
    <citation type="submission" date="2020-07" db="EMBL/GenBank/DDBJ databases">
        <title>Taxonomic revisions and descriptions of new bacterial species based on genomic comparisons in the high-G+C-content subgroup of the family Alcaligenaceae.</title>
        <authorList>
            <person name="Szabo A."/>
            <person name="Felfoldi T."/>
        </authorList>
    </citation>
    <scope>NUCLEOTIDE SEQUENCE [LARGE SCALE GENOMIC DNA]</scope>
    <source>
        <strain evidence="2 3">DSM 25264</strain>
    </source>
</reference>
<dbReference type="EMBL" id="JACCEW010000003">
    <property type="protein sequence ID" value="NYT37554.1"/>
    <property type="molecule type" value="Genomic_DNA"/>
</dbReference>
<evidence type="ECO:0000313" key="2">
    <source>
        <dbReference type="EMBL" id="NYT37554.1"/>
    </source>
</evidence>
<comment type="caution">
    <text evidence="2">The sequence shown here is derived from an EMBL/GenBank/DDBJ whole genome shotgun (WGS) entry which is preliminary data.</text>
</comment>
<dbReference type="SUPFAM" id="SSF53271">
    <property type="entry name" value="PRTase-like"/>
    <property type="match status" value="1"/>
</dbReference>
<gene>
    <name evidence="2" type="ORF">H0A68_11770</name>
</gene>
<dbReference type="InterPro" id="IPR000836">
    <property type="entry name" value="PRTase_dom"/>
</dbReference>
<dbReference type="PANTHER" id="PTHR47505:SF1">
    <property type="entry name" value="DNA UTILIZATION PROTEIN YHGH"/>
    <property type="match status" value="1"/>
</dbReference>
<dbReference type="Proteomes" id="UP000580517">
    <property type="component" value="Unassembled WGS sequence"/>
</dbReference>
<evidence type="ECO:0000313" key="3">
    <source>
        <dbReference type="Proteomes" id="UP000580517"/>
    </source>
</evidence>
<accession>A0A853FA31</accession>
<keyword evidence="3" id="KW-1185">Reference proteome</keyword>
<organism evidence="2 3">
    <name type="scientific">Allopusillimonas soli</name>
    <dbReference type="NCBI Taxonomy" id="659016"/>
    <lineage>
        <taxon>Bacteria</taxon>
        <taxon>Pseudomonadati</taxon>
        <taxon>Pseudomonadota</taxon>
        <taxon>Betaproteobacteria</taxon>
        <taxon>Burkholderiales</taxon>
        <taxon>Alcaligenaceae</taxon>
        <taxon>Allopusillimonas</taxon>
    </lineage>
</organism>
<dbReference type="CDD" id="cd06223">
    <property type="entry name" value="PRTases_typeI"/>
    <property type="match status" value="1"/>
</dbReference>
<dbReference type="InterPro" id="IPR029057">
    <property type="entry name" value="PRTase-like"/>
</dbReference>
<name>A0A853FA31_9BURK</name>
<dbReference type="PANTHER" id="PTHR47505">
    <property type="entry name" value="DNA UTILIZATION PROTEIN YHGH"/>
    <property type="match status" value="1"/>
</dbReference>
<dbReference type="AlphaFoldDB" id="A0A853FA31"/>
<dbReference type="InterPro" id="IPR051910">
    <property type="entry name" value="ComF/GntX_DNA_util-trans"/>
</dbReference>
<dbReference type="OrthoDB" id="9793412at2"/>
<evidence type="ECO:0000256" key="1">
    <source>
        <dbReference type="ARBA" id="ARBA00008007"/>
    </source>
</evidence>
<protein>
    <submittedName>
        <fullName evidence="2">ComF family protein</fullName>
    </submittedName>
</protein>
<comment type="similarity">
    <text evidence="1">Belongs to the ComF/GntX family.</text>
</comment>